<dbReference type="InterPro" id="IPR016032">
    <property type="entry name" value="Sig_transdc_resp-reg_C-effctor"/>
</dbReference>
<feature type="modified residue" description="4-aspartylphosphate" evidence="3">
    <location>
        <position position="59"/>
    </location>
</feature>
<dbReference type="SUPFAM" id="SSF52172">
    <property type="entry name" value="CheY-like"/>
    <property type="match status" value="1"/>
</dbReference>
<dbReference type="Gene3D" id="3.40.50.2300">
    <property type="match status" value="1"/>
</dbReference>
<dbReference type="PRINTS" id="PR00038">
    <property type="entry name" value="HTHLUXR"/>
</dbReference>
<evidence type="ECO:0000256" key="3">
    <source>
        <dbReference type="PROSITE-ProRule" id="PRU00169"/>
    </source>
</evidence>
<sequence>MIHRGLVNCLVVDDHPLVCVAIEILLGSIGYVQAVTSVHNGSSAHKILKNNPINLLILDVNLGDSDGFDFLRRAKTHGYTGKVLFISSSDNAIHINTAFKMGADGYLCKSENIHLIADAIDSIVKGYSIFKFRNNNQSAGKAELSKRETVVFNYLVQGKSNKYIADVLSLSAKTVSTYKRRILDKYKVTSIVELIKAGEC</sequence>
<dbReference type="Pfam" id="PF00196">
    <property type="entry name" value="GerE"/>
    <property type="match status" value="1"/>
</dbReference>
<evidence type="ECO:0000313" key="6">
    <source>
        <dbReference type="EMBL" id="OEF47402.1"/>
    </source>
</evidence>
<dbReference type="Pfam" id="PF00072">
    <property type="entry name" value="Response_reg"/>
    <property type="match status" value="1"/>
</dbReference>
<keyword evidence="1 3" id="KW-0597">Phosphoprotein</keyword>
<feature type="domain" description="Response regulatory" evidence="5">
    <location>
        <begin position="8"/>
        <end position="124"/>
    </location>
</feature>
<dbReference type="EMBL" id="AJZO02000195">
    <property type="protein sequence ID" value="OEF47402.1"/>
    <property type="molecule type" value="Genomic_DNA"/>
</dbReference>
<dbReference type="PROSITE" id="PS00622">
    <property type="entry name" value="HTH_LUXR_1"/>
    <property type="match status" value="1"/>
</dbReference>
<evidence type="ECO:0000256" key="1">
    <source>
        <dbReference type="ARBA" id="ARBA00022553"/>
    </source>
</evidence>
<dbReference type="InterPro" id="IPR036388">
    <property type="entry name" value="WH-like_DNA-bd_sf"/>
</dbReference>
<evidence type="ECO:0000256" key="2">
    <source>
        <dbReference type="ARBA" id="ARBA00023125"/>
    </source>
</evidence>
<dbReference type="SUPFAM" id="SSF46894">
    <property type="entry name" value="C-terminal effector domain of the bipartite response regulators"/>
    <property type="match status" value="1"/>
</dbReference>
<comment type="caution">
    <text evidence="6">The sequence shown here is derived from an EMBL/GenBank/DDBJ whole genome shotgun (WGS) entry which is preliminary data.</text>
</comment>
<dbReference type="PROSITE" id="PS50043">
    <property type="entry name" value="HTH_LUXR_2"/>
    <property type="match status" value="1"/>
</dbReference>
<dbReference type="Gene3D" id="1.10.10.10">
    <property type="entry name" value="Winged helix-like DNA-binding domain superfamily/Winged helix DNA-binding domain"/>
    <property type="match status" value="1"/>
</dbReference>
<dbReference type="PANTHER" id="PTHR45566">
    <property type="entry name" value="HTH-TYPE TRANSCRIPTIONAL REGULATOR YHJB-RELATED"/>
    <property type="match status" value="1"/>
</dbReference>
<keyword evidence="2 6" id="KW-0238">DNA-binding</keyword>
<keyword evidence="7" id="KW-1185">Reference proteome</keyword>
<evidence type="ECO:0000259" key="4">
    <source>
        <dbReference type="PROSITE" id="PS50043"/>
    </source>
</evidence>
<dbReference type="GO" id="GO:0003677">
    <property type="term" value="F:DNA binding"/>
    <property type="evidence" value="ECO:0007669"/>
    <property type="project" value="UniProtKB-KW"/>
</dbReference>
<dbReference type="CDD" id="cd17535">
    <property type="entry name" value="REC_NarL-like"/>
    <property type="match status" value="1"/>
</dbReference>
<protein>
    <submittedName>
        <fullName evidence="6">DNA-binding response regulator</fullName>
    </submittedName>
</protein>
<dbReference type="InterPro" id="IPR011006">
    <property type="entry name" value="CheY-like_superfamily"/>
</dbReference>
<dbReference type="CDD" id="cd06170">
    <property type="entry name" value="LuxR_C_like"/>
    <property type="match status" value="1"/>
</dbReference>
<dbReference type="SMART" id="SM00448">
    <property type="entry name" value="REC"/>
    <property type="match status" value="1"/>
</dbReference>
<name>A0ABX3B7F1_9VIBR</name>
<accession>A0ABX3B7F1</accession>
<reference evidence="6 7" key="1">
    <citation type="journal article" date="2012" name="Science">
        <title>Ecological populations of bacteria act as socially cohesive units of antibiotic production and resistance.</title>
        <authorList>
            <person name="Cordero O.X."/>
            <person name="Wildschutte H."/>
            <person name="Kirkup B."/>
            <person name="Proehl S."/>
            <person name="Ngo L."/>
            <person name="Hussain F."/>
            <person name="Le Roux F."/>
            <person name="Mincer T."/>
            <person name="Polz M.F."/>
        </authorList>
    </citation>
    <scope>NUCLEOTIDE SEQUENCE [LARGE SCALE GENOMIC DNA]</scope>
    <source>
        <strain evidence="6 7">1F-267</strain>
    </source>
</reference>
<dbReference type="InterPro" id="IPR051015">
    <property type="entry name" value="EvgA-like"/>
</dbReference>
<organism evidence="6 7">
    <name type="scientific">Vibrio tasmaniensis 1F-267</name>
    <dbReference type="NCBI Taxonomy" id="1191324"/>
    <lineage>
        <taxon>Bacteria</taxon>
        <taxon>Pseudomonadati</taxon>
        <taxon>Pseudomonadota</taxon>
        <taxon>Gammaproteobacteria</taxon>
        <taxon>Vibrionales</taxon>
        <taxon>Vibrionaceae</taxon>
        <taxon>Vibrio</taxon>
    </lineage>
</organism>
<proteinExistence type="predicted"/>
<evidence type="ECO:0000259" key="5">
    <source>
        <dbReference type="PROSITE" id="PS50110"/>
    </source>
</evidence>
<dbReference type="Proteomes" id="UP000094638">
    <property type="component" value="Unassembled WGS sequence"/>
</dbReference>
<feature type="domain" description="HTH luxR-type" evidence="4">
    <location>
        <begin position="137"/>
        <end position="200"/>
    </location>
</feature>
<dbReference type="SMART" id="SM00421">
    <property type="entry name" value="HTH_LUXR"/>
    <property type="match status" value="1"/>
</dbReference>
<dbReference type="PROSITE" id="PS50110">
    <property type="entry name" value="RESPONSE_REGULATORY"/>
    <property type="match status" value="1"/>
</dbReference>
<gene>
    <name evidence="6" type="ORF">A163_21795</name>
</gene>
<dbReference type="InterPro" id="IPR001789">
    <property type="entry name" value="Sig_transdc_resp-reg_receiver"/>
</dbReference>
<dbReference type="InterPro" id="IPR058245">
    <property type="entry name" value="NreC/VraR/RcsB-like_REC"/>
</dbReference>
<dbReference type="PANTHER" id="PTHR45566:SF1">
    <property type="entry name" value="HTH-TYPE TRANSCRIPTIONAL REGULATOR YHJB-RELATED"/>
    <property type="match status" value="1"/>
</dbReference>
<dbReference type="InterPro" id="IPR000792">
    <property type="entry name" value="Tscrpt_reg_LuxR_C"/>
</dbReference>
<evidence type="ECO:0000313" key="7">
    <source>
        <dbReference type="Proteomes" id="UP000094638"/>
    </source>
</evidence>
<dbReference type="RefSeq" id="WP_017104058.1">
    <property type="nucleotide sequence ID" value="NZ_AJZO02000195.1"/>
</dbReference>